<evidence type="ECO:0000256" key="10">
    <source>
        <dbReference type="SAM" id="Phobius"/>
    </source>
</evidence>
<evidence type="ECO:0000256" key="8">
    <source>
        <dbReference type="ARBA" id="ARBA00023136"/>
    </source>
</evidence>
<feature type="transmembrane region" description="Helical" evidence="10">
    <location>
        <begin position="139"/>
        <end position="161"/>
    </location>
</feature>
<dbReference type="GO" id="GO:0012505">
    <property type="term" value="C:endomembrane system"/>
    <property type="evidence" value="ECO:0007669"/>
    <property type="project" value="UniProtKB-SubCell"/>
</dbReference>
<keyword evidence="3" id="KW-0813">Transport</keyword>
<keyword evidence="12" id="KW-1185">Reference proteome</keyword>
<evidence type="ECO:0000256" key="9">
    <source>
        <dbReference type="SAM" id="MobiDB-lite"/>
    </source>
</evidence>
<evidence type="ECO:0000256" key="4">
    <source>
        <dbReference type="ARBA" id="ARBA00022597"/>
    </source>
</evidence>
<evidence type="ECO:0000256" key="5">
    <source>
        <dbReference type="ARBA" id="ARBA00022692"/>
    </source>
</evidence>
<sequence>MSTSSAEVVNDEGNHQAILATQILGNVFVALIVISAMPTFWKMDRTRNVGNFNIYPFIAMVGQNIMWVVYGTVCKVEGLVYVNAFGMFINLLHVMVFLSVCGEVSQKRKVILATFIDVTVMGVFTLVVVWLAPEDKFNSIFGWFCSILLVVFFMSPCYFFYSMYKARSVDSLSIPLLITSIIAGVAFGMYGVLLKDWFVTVSNFSGTLSGVLQLLFFVIMKVFIIKPEDMVKKDDIIEYQEEIKLEMRKEVKGKDDDDNQDKETDNENDLDDKGHVQEEESIASEQGHQTIDVGGDSGSD</sequence>
<evidence type="ECO:0000313" key="12">
    <source>
        <dbReference type="Proteomes" id="UP000695562"/>
    </source>
</evidence>
<dbReference type="Proteomes" id="UP000695562">
    <property type="component" value="Unassembled WGS sequence"/>
</dbReference>
<dbReference type="InterPro" id="IPR004316">
    <property type="entry name" value="SWEET_rpt"/>
</dbReference>
<feature type="transmembrane region" description="Helical" evidence="10">
    <location>
        <begin position="53"/>
        <end position="73"/>
    </location>
</feature>
<feature type="compositionally biased region" description="Basic and acidic residues" evidence="9">
    <location>
        <begin position="250"/>
        <end position="278"/>
    </location>
</feature>
<feature type="transmembrane region" description="Helical" evidence="10">
    <location>
        <begin position="204"/>
        <end position="224"/>
    </location>
</feature>
<evidence type="ECO:0000256" key="6">
    <source>
        <dbReference type="ARBA" id="ARBA00022737"/>
    </source>
</evidence>
<feature type="transmembrane region" description="Helical" evidence="10">
    <location>
        <begin position="79"/>
        <end position="98"/>
    </location>
</feature>
<evidence type="ECO:0000256" key="7">
    <source>
        <dbReference type="ARBA" id="ARBA00022989"/>
    </source>
</evidence>
<feature type="transmembrane region" description="Helical" evidence="10">
    <location>
        <begin position="110"/>
        <end position="133"/>
    </location>
</feature>
<evidence type="ECO:0008006" key="13">
    <source>
        <dbReference type="Google" id="ProtNLM"/>
    </source>
</evidence>
<dbReference type="EMBL" id="AJWJ01000012">
    <property type="protein sequence ID" value="KAF2078064.1"/>
    <property type="molecule type" value="Genomic_DNA"/>
</dbReference>
<reference evidence="11" key="1">
    <citation type="submission" date="2020-01" db="EMBL/GenBank/DDBJ databases">
        <title>Development of genomics and gene disruption for Polysphondylium violaceum indicates a role for the polyketide synthase stlB in stalk morphogenesis.</title>
        <authorList>
            <person name="Narita B."/>
            <person name="Kawabe Y."/>
            <person name="Kin K."/>
            <person name="Saito T."/>
            <person name="Gibbs R."/>
            <person name="Kuspa A."/>
            <person name="Muzny D."/>
            <person name="Queller D."/>
            <person name="Richards S."/>
            <person name="Strassman J."/>
            <person name="Sucgang R."/>
            <person name="Worley K."/>
            <person name="Schaap P."/>
        </authorList>
    </citation>
    <scope>NUCLEOTIDE SEQUENCE</scope>
    <source>
        <strain evidence="11">QSvi11</strain>
    </source>
</reference>
<dbReference type="Pfam" id="PF03083">
    <property type="entry name" value="MtN3_slv"/>
    <property type="match status" value="2"/>
</dbReference>
<dbReference type="GO" id="GO:0016020">
    <property type="term" value="C:membrane"/>
    <property type="evidence" value="ECO:0007669"/>
    <property type="project" value="InterPro"/>
</dbReference>
<evidence type="ECO:0000313" key="11">
    <source>
        <dbReference type="EMBL" id="KAF2078064.1"/>
    </source>
</evidence>
<keyword evidence="4" id="KW-0762">Sugar transport</keyword>
<feature type="transmembrane region" description="Helical" evidence="10">
    <location>
        <begin position="173"/>
        <end position="192"/>
    </location>
</feature>
<feature type="transmembrane region" description="Helical" evidence="10">
    <location>
        <begin position="20"/>
        <end position="41"/>
    </location>
</feature>
<comment type="caution">
    <text evidence="11">The sequence shown here is derived from an EMBL/GenBank/DDBJ whole genome shotgun (WGS) entry which is preliminary data.</text>
</comment>
<dbReference type="GO" id="GO:0051119">
    <property type="term" value="F:sugar transmembrane transporter activity"/>
    <property type="evidence" value="ECO:0007669"/>
    <property type="project" value="InterPro"/>
</dbReference>
<keyword evidence="6" id="KW-0677">Repeat</keyword>
<dbReference type="PANTHER" id="PTHR10791">
    <property type="entry name" value="RAG1-ACTIVATING PROTEIN 1"/>
    <property type="match status" value="1"/>
</dbReference>
<evidence type="ECO:0000256" key="2">
    <source>
        <dbReference type="ARBA" id="ARBA00007809"/>
    </source>
</evidence>
<accession>A0A8J4Q3A2</accession>
<keyword evidence="7 10" id="KW-1133">Transmembrane helix</keyword>
<comment type="similarity">
    <text evidence="2">Belongs to the SWEET sugar transporter family.</text>
</comment>
<keyword evidence="8 10" id="KW-0472">Membrane</keyword>
<proteinExistence type="inferred from homology"/>
<keyword evidence="5 10" id="KW-0812">Transmembrane</keyword>
<dbReference type="Gene3D" id="1.20.1280.290">
    <property type="match status" value="2"/>
</dbReference>
<dbReference type="OrthoDB" id="409725at2759"/>
<dbReference type="AlphaFoldDB" id="A0A8J4Q3A2"/>
<evidence type="ECO:0000256" key="1">
    <source>
        <dbReference type="ARBA" id="ARBA00004127"/>
    </source>
</evidence>
<protein>
    <recommendedName>
        <fullName evidence="13">Bidirectional sugar transporter SWEET</fullName>
    </recommendedName>
</protein>
<evidence type="ECO:0000256" key="3">
    <source>
        <dbReference type="ARBA" id="ARBA00022448"/>
    </source>
</evidence>
<name>A0A8J4Q3A2_9MYCE</name>
<gene>
    <name evidence="11" type="ORF">CYY_000615</name>
</gene>
<dbReference type="PANTHER" id="PTHR10791:SF31">
    <property type="entry name" value="B BOX-TYPE DOMAIN-CONTAINING PROTEIN-RELATED"/>
    <property type="match status" value="1"/>
</dbReference>
<organism evidence="11 12">
    <name type="scientific">Polysphondylium violaceum</name>
    <dbReference type="NCBI Taxonomy" id="133409"/>
    <lineage>
        <taxon>Eukaryota</taxon>
        <taxon>Amoebozoa</taxon>
        <taxon>Evosea</taxon>
        <taxon>Eumycetozoa</taxon>
        <taxon>Dictyostelia</taxon>
        <taxon>Dictyosteliales</taxon>
        <taxon>Dictyosteliaceae</taxon>
        <taxon>Polysphondylium</taxon>
    </lineage>
</organism>
<feature type="region of interest" description="Disordered" evidence="9">
    <location>
        <begin position="250"/>
        <end position="300"/>
    </location>
</feature>
<comment type="subcellular location">
    <subcellularLocation>
        <location evidence="1">Endomembrane system</location>
        <topology evidence="1">Multi-pass membrane protein</topology>
    </subcellularLocation>
</comment>
<dbReference type="InterPro" id="IPR047664">
    <property type="entry name" value="SWEET"/>
</dbReference>